<proteinExistence type="predicted"/>
<dbReference type="PANTHER" id="PTHR12526">
    <property type="entry name" value="GLYCOSYLTRANSFERASE"/>
    <property type="match status" value="1"/>
</dbReference>
<accession>A0A1H8QGW6</accession>
<dbReference type="EMBL" id="FODH01000008">
    <property type="protein sequence ID" value="SEO53470.1"/>
    <property type="molecule type" value="Genomic_DNA"/>
</dbReference>
<sequence length="363" mass="41240">MKILHVAWLDNNKSNGVSVVVPNHIKYQSALVQVALLNTSNISLDIPEEEINYPIFSLGDCPQGNIGLLPSPFNDPDIVIFHGVYFYYYYKTMGFLLNMKIPYIVIPHGSLTSFAQEKKKWKKKIGNILVFNKFINNSRCIQFLTQEEKISSNWEGESFICGNGMSSRTCIVDKKKNSDFFHFTYIGRLALFQKGLDILLEACYSISDEMRGKKIKLNIYGPDDQGDKKKVLHLIEKYKIQDIVCLSNPVYGKEKEKILQNSDVFVLTSRFEGQPLSVIEALLMGIPVLLTPGTNIANEVVSNNCGWCAELSVKDVADKILEIFNLKKQIAQYSLNASKYAEKNYSWEEIAKKTVSGYKKLLR</sequence>
<dbReference type="Pfam" id="PF00534">
    <property type="entry name" value="Glycos_transf_1"/>
    <property type="match status" value="1"/>
</dbReference>
<name>A0A1H8QGW6_9BACL</name>
<dbReference type="Proteomes" id="UP000198809">
    <property type="component" value="Unassembled WGS sequence"/>
</dbReference>
<feature type="domain" description="Glycosyl transferase family 1" evidence="1">
    <location>
        <begin position="174"/>
        <end position="338"/>
    </location>
</feature>
<organism evidence="3 4">
    <name type="scientific">Paenibacillus sophorae</name>
    <dbReference type="NCBI Taxonomy" id="1333845"/>
    <lineage>
        <taxon>Bacteria</taxon>
        <taxon>Bacillati</taxon>
        <taxon>Bacillota</taxon>
        <taxon>Bacilli</taxon>
        <taxon>Bacillales</taxon>
        <taxon>Paenibacillaceae</taxon>
        <taxon>Paenibacillus</taxon>
    </lineage>
</organism>
<keyword evidence="5" id="KW-1185">Reference proteome</keyword>
<dbReference type="EMBL" id="CP076607">
    <property type="protein sequence ID" value="QWU15126.1"/>
    <property type="molecule type" value="Genomic_DNA"/>
</dbReference>
<dbReference type="EC" id="2.4.-.-" evidence="2"/>
<evidence type="ECO:0000313" key="4">
    <source>
        <dbReference type="Proteomes" id="UP000198809"/>
    </source>
</evidence>
<evidence type="ECO:0000313" key="2">
    <source>
        <dbReference type="EMBL" id="QWU15126.1"/>
    </source>
</evidence>
<dbReference type="SUPFAM" id="SSF53756">
    <property type="entry name" value="UDP-Glycosyltransferase/glycogen phosphorylase"/>
    <property type="match status" value="1"/>
</dbReference>
<evidence type="ECO:0000313" key="5">
    <source>
        <dbReference type="Proteomes" id="UP000683429"/>
    </source>
</evidence>
<dbReference type="RefSeq" id="WP_036603875.1">
    <property type="nucleotide sequence ID" value="NZ_CP076607.1"/>
</dbReference>
<dbReference type="Proteomes" id="UP000683429">
    <property type="component" value="Chromosome"/>
</dbReference>
<keyword evidence="3" id="KW-0808">Transferase</keyword>
<keyword evidence="2" id="KW-0328">Glycosyltransferase</keyword>
<reference evidence="3 4" key="1">
    <citation type="submission" date="2016-10" db="EMBL/GenBank/DDBJ databases">
        <authorList>
            <person name="de Groot N.N."/>
        </authorList>
    </citation>
    <scope>NUCLEOTIDE SEQUENCE [LARGE SCALE GENOMIC DNA]</scope>
    <source>
        <strain evidence="3 4">CGMCC 1.10238</strain>
    </source>
</reference>
<evidence type="ECO:0000259" key="1">
    <source>
        <dbReference type="Pfam" id="PF00534"/>
    </source>
</evidence>
<evidence type="ECO:0000313" key="3">
    <source>
        <dbReference type="EMBL" id="SEO53470.1"/>
    </source>
</evidence>
<dbReference type="Gene3D" id="3.40.50.2000">
    <property type="entry name" value="Glycogen Phosphorylase B"/>
    <property type="match status" value="2"/>
</dbReference>
<dbReference type="GO" id="GO:0016757">
    <property type="term" value="F:glycosyltransferase activity"/>
    <property type="evidence" value="ECO:0007669"/>
    <property type="project" value="UniProtKB-KW"/>
</dbReference>
<dbReference type="AlphaFoldDB" id="A0A1H8QGW6"/>
<reference evidence="2 5" key="2">
    <citation type="submission" date="2021-06" db="EMBL/GenBank/DDBJ databases">
        <title>Whole genome sequence of Paenibacillus sophorae DSM23020 for comparative genomics.</title>
        <authorList>
            <person name="Kim M.-J."/>
            <person name="Lee G."/>
            <person name="Shin J.-H."/>
        </authorList>
    </citation>
    <scope>NUCLEOTIDE SEQUENCE [LARGE SCALE GENOMIC DNA]</scope>
    <source>
        <strain evidence="2 5">DSM 23020</strain>
    </source>
</reference>
<dbReference type="InterPro" id="IPR001296">
    <property type="entry name" value="Glyco_trans_1"/>
</dbReference>
<gene>
    <name evidence="2" type="ORF">KP014_25065</name>
    <name evidence="3" type="ORF">SAMN04487895_108229</name>
</gene>
<dbReference type="STRING" id="1333845.SAMN04487895_108229"/>
<protein>
    <submittedName>
        <fullName evidence="2 3">Glycosyltransferase</fullName>
        <ecNumber evidence="2">2.4.-.-</ecNumber>
    </submittedName>
</protein>
<dbReference type="OrthoDB" id="9795068at2"/>